<evidence type="ECO:0000313" key="3">
    <source>
        <dbReference type="EMBL" id="EAT12681.1"/>
    </source>
</evidence>
<gene>
    <name evidence="3" type="ORF">RED65_13392</name>
</gene>
<dbReference type="EMBL" id="AAQH01000005">
    <property type="protein sequence ID" value="EAT12681.1"/>
    <property type="molecule type" value="Genomic_DNA"/>
</dbReference>
<accession>Q1N3B0</accession>
<dbReference type="PANTHER" id="PTHR44520">
    <property type="entry name" value="RESPONSE REGULATOR RCP1-RELATED"/>
    <property type="match status" value="1"/>
</dbReference>
<sequence>MSDESITLLLVEDDDIDAMSIQRSFKKHRIANPIHRVVDGLEALEVIKSGTVKKPFIILLDLNLPRMDGLDFLEWLRESDQFNDIVVFVLTTSKAEEDQVRAYNLHAAGYFFKSECGNQFLDVVSMLDGYWKIVKMPKPGNS</sequence>
<dbReference type="STRING" id="207949.RED65_13392"/>
<proteinExistence type="predicted"/>
<dbReference type="SMART" id="SM00448">
    <property type="entry name" value="REC"/>
    <property type="match status" value="1"/>
</dbReference>
<feature type="domain" description="Response regulatory" evidence="2">
    <location>
        <begin position="7"/>
        <end position="128"/>
    </location>
</feature>
<keyword evidence="1" id="KW-0597">Phosphoprotein</keyword>
<dbReference type="InterPro" id="IPR011006">
    <property type="entry name" value="CheY-like_superfamily"/>
</dbReference>
<dbReference type="GO" id="GO:0000160">
    <property type="term" value="P:phosphorelay signal transduction system"/>
    <property type="evidence" value="ECO:0007669"/>
    <property type="project" value="InterPro"/>
</dbReference>
<keyword evidence="4" id="KW-1185">Reference proteome</keyword>
<reference evidence="3 4" key="1">
    <citation type="submission" date="2006-03" db="EMBL/GenBank/DDBJ databases">
        <authorList>
            <person name="Pinhassi J."/>
            <person name="Pedros-Alio C."/>
            <person name="Ferriera S."/>
            <person name="Johnson J."/>
            <person name="Kravitz S."/>
            <person name="Halpern A."/>
            <person name="Remington K."/>
            <person name="Beeson K."/>
            <person name="Tran B."/>
            <person name="Rogers Y.-H."/>
            <person name="Friedman R."/>
            <person name="Venter J.C."/>
        </authorList>
    </citation>
    <scope>NUCLEOTIDE SEQUENCE [LARGE SCALE GENOMIC DNA]</scope>
    <source>
        <strain evidence="3 4">RED65</strain>
    </source>
</reference>
<dbReference type="InterPro" id="IPR001789">
    <property type="entry name" value="Sig_transdc_resp-reg_receiver"/>
</dbReference>
<feature type="modified residue" description="4-aspartylphosphate" evidence="1">
    <location>
        <position position="61"/>
    </location>
</feature>
<organism evidence="3 4">
    <name type="scientific">Bermanella marisrubri</name>
    <dbReference type="NCBI Taxonomy" id="207949"/>
    <lineage>
        <taxon>Bacteria</taxon>
        <taxon>Pseudomonadati</taxon>
        <taxon>Pseudomonadota</taxon>
        <taxon>Gammaproteobacteria</taxon>
        <taxon>Oceanospirillales</taxon>
        <taxon>Oceanospirillaceae</taxon>
        <taxon>Bermanella</taxon>
    </lineage>
</organism>
<dbReference type="PANTHER" id="PTHR44520:SF2">
    <property type="entry name" value="RESPONSE REGULATOR RCP1"/>
    <property type="match status" value="1"/>
</dbReference>
<dbReference type="HOGENOM" id="CLU_000445_69_17_6"/>
<evidence type="ECO:0000256" key="1">
    <source>
        <dbReference type="PROSITE-ProRule" id="PRU00169"/>
    </source>
</evidence>
<dbReference type="PROSITE" id="PS50110">
    <property type="entry name" value="RESPONSE_REGULATORY"/>
    <property type="match status" value="1"/>
</dbReference>
<evidence type="ECO:0000313" key="4">
    <source>
        <dbReference type="Proteomes" id="UP000004263"/>
    </source>
</evidence>
<comment type="caution">
    <text evidence="3">The sequence shown here is derived from an EMBL/GenBank/DDBJ whole genome shotgun (WGS) entry which is preliminary data.</text>
</comment>
<dbReference type="SUPFAM" id="SSF52172">
    <property type="entry name" value="CheY-like"/>
    <property type="match status" value="1"/>
</dbReference>
<dbReference type="Pfam" id="PF00072">
    <property type="entry name" value="Response_reg"/>
    <property type="match status" value="1"/>
</dbReference>
<dbReference type="Proteomes" id="UP000004263">
    <property type="component" value="Unassembled WGS sequence"/>
</dbReference>
<protein>
    <submittedName>
        <fullName evidence="3">Response regulator</fullName>
    </submittedName>
</protein>
<name>Q1N3B0_9GAMM</name>
<dbReference type="CDD" id="cd17557">
    <property type="entry name" value="REC_Rcp-like"/>
    <property type="match status" value="1"/>
</dbReference>
<dbReference type="AlphaFoldDB" id="Q1N3B0"/>
<evidence type="ECO:0000259" key="2">
    <source>
        <dbReference type="PROSITE" id="PS50110"/>
    </source>
</evidence>
<dbReference type="OrthoDB" id="9793549at2"/>
<dbReference type="InterPro" id="IPR052893">
    <property type="entry name" value="TCS_response_regulator"/>
</dbReference>
<dbReference type="Gene3D" id="3.40.50.2300">
    <property type="match status" value="1"/>
</dbReference>
<dbReference type="RefSeq" id="WP_007018470.1">
    <property type="nucleotide sequence ID" value="NZ_CH724117.1"/>
</dbReference>